<dbReference type="PROSITE" id="PS51201">
    <property type="entry name" value="RCK_N"/>
    <property type="match status" value="1"/>
</dbReference>
<dbReference type="GO" id="GO:0005886">
    <property type="term" value="C:plasma membrane"/>
    <property type="evidence" value="ECO:0007669"/>
    <property type="project" value="InterPro"/>
</dbReference>
<dbReference type="RefSeq" id="WP_007365977.1">
    <property type="nucleotide sequence ID" value="NZ_ACLR01000208.1"/>
</dbReference>
<dbReference type="InterPro" id="IPR006037">
    <property type="entry name" value="RCK_C"/>
</dbReference>
<evidence type="ECO:0000259" key="8">
    <source>
        <dbReference type="PROSITE" id="PS51202"/>
    </source>
</evidence>
<feature type="domain" description="RCK N-terminal" evidence="7">
    <location>
        <begin position="1"/>
        <end position="122"/>
    </location>
</feature>
<dbReference type="Proteomes" id="UP000003303">
    <property type="component" value="Unassembled WGS sequence"/>
</dbReference>
<evidence type="ECO:0000256" key="3">
    <source>
        <dbReference type="ARBA" id="ARBA00022538"/>
    </source>
</evidence>
<dbReference type="EMBL" id="ACLR01000208">
    <property type="protein sequence ID" value="EEK16169.1"/>
    <property type="molecule type" value="Genomic_DNA"/>
</dbReference>
<dbReference type="GO" id="GO:0015079">
    <property type="term" value="F:potassium ion transmembrane transporter activity"/>
    <property type="evidence" value="ECO:0007669"/>
    <property type="project" value="InterPro"/>
</dbReference>
<dbReference type="PANTHER" id="PTHR43833:SF5">
    <property type="entry name" value="TRK SYSTEM POTASSIUM UPTAKE PROTEIN TRKA"/>
    <property type="match status" value="1"/>
</dbReference>
<dbReference type="PANTHER" id="PTHR43833">
    <property type="entry name" value="POTASSIUM CHANNEL PROTEIN 2-RELATED-RELATED"/>
    <property type="match status" value="1"/>
</dbReference>
<dbReference type="eggNOG" id="COG0569">
    <property type="taxonomic scope" value="Bacteria"/>
</dbReference>
<organism evidence="9 10">
    <name type="scientific">Porphyromonas uenonis 60-3</name>
    <dbReference type="NCBI Taxonomy" id="596327"/>
    <lineage>
        <taxon>Bacteria</taxon>
        <taxon>Pseudomonadati</taxon>
        <taxon>Bacteroidota</taxon>
        <taxon>Bacteroidia</taxon>
        <taxon>Bacteroidales</taxon>
        <taxon>Porphyromonadaceae</taxon>
        <taxon>Porphyromonas</taxon>
    </lineage>
</organism>
<protein>
    <recommendedName>
        <fullName evidence="1">Trk system potassium uptake protein TrkA</fullName>
    </recommendedName>
</protein>
<dbReference type="SUPFAM" id="SSF51735">
    <property type="entry name" value="NAD(P)-binding Rossmann-fold domains"/>
    <property type="match status" value="2"/>
</dbReference>
<dbReference type="Pfam" id="PF02254">
    <property type="entry name" value="TrkA_N"/>
    <property type="match status" value="2"/>
</dbReference>
<keyword evidence="10" id="KW-1185">Reference proteome</keyword>
<dbReference type="Gene3D" id="3.30.70.1450">
    <property type="entry name" value="Regulator of K+ conductance, C-terminal domain"/>
    <property type="match status" value="2"/>
</dbReference>
<dbReference type="Gene3D" id="3.40.50.720">
    <property type="entry name" value="NAD(P)-binding Rossmann-like Domain"/>
    <property type="match status" value="2"/>
</dbReference>
<sequence>MRIVIAGAGEVGTHLAYRLSGEEQQSTTLIDSDKELLRRVQRKFDAYTIVGDPTKLEDLQLTEVHDCDLFVSVMPGEAENLLACMLAAQLGAKRTIARINNHRYLADHYRRFFGSLGVDQLIYPEELAAEEIANSFKHPWARVYVELLNGAFVLVGVKVRQGSILVGRPLSWTKELGDKAFHVVSIKRGEETLIPDGQTIIEHGDVVFFTCLNKDIDLVRQYCDKDQRPVKRVVILGGSLIALRTVSKAPSNIDFHLIERDLERIKEIEDEIPSNVKLYDGDGRDLNLISEIGLDEESIFVALTENSETNILACLAAKRFQVAKTIAKEENIDYIPLAEKLDIGTIINKKVIAAGNIFHALLGSDTKSIKSLTIAHTDVAELQAKSGSTITERPVKELDIPQGITLGGLVRNGVPMLIDGNMEIQPYDSVVVFCTNTPMEQLSKLFD</sequence>
<dbReference type="InterPro" id="IPR003148">
    <property type="entry name" value="RCK_N"/>
</dbReference>
<evidence type="ECO:0000259" key="7">
    <source>
        <dbReference type="PROSITE" id="PS51201"/>
    </source>
</evidence>
<keyword evidence="4" id="KW-0630">Potassium</keyword>
<keyword evidence="2" id="KW-0813">Transport</keyword>
<proteinExistence type="predicted"/>
<keyword evidence="5" id="KW-0520">NAD</keyword>
<name>C2MDP3_9PORP</name>
<evidence type="ECO:0000256" key="2">
    <source>
        <dbReference type="ARBA" id="ARBA00022448"/>
    </source>
</evidence>
<evidence type="ECO:0000313" key="9">
    <source>
        <dbReference type="EMBL" id="EEK16169.1"/>
    </source>
</evidence>
<evidence type="ECO:0000256" key="4">
    <source>
        <dbReference type="ARBA" id="ARBA00022958"/>
    </source>
</evidence>
<reference evidence="9 10" key="1">
    <citation type="submission" date="2009-04" db="EMBL/GenBank/DDBJ databases">
        <authorList>
            <person name="Sebastian Y."/>
            <person name="Madupu R."/>
            <person name="Durkin A.S."/>
            <person name="Torralba M."/>
            <person name="Methe B."/>
            <person name="Sutton G.G."/>
            <person name="Strausberg R.L."/>
            <person name="Nelson K.E."/>
        </authorList>
    </citation>
    <scope>NUCLEOTIDE SEQUENCE [LARGE SCALE GENOMIC DNA]</scope>
    <source>
        <strain evidence="9 10">60-3</strain>
    </source>
</reference>
<gene>
    <name evidence="9" type="primary">trkA</name>
    <name evidence="9" type="ORF">PORUE0001_1577</name>
</gene>
<dbReference type="InterPro" id="IPR036721">
    <property type="entry name" value="RCK_C_sf"/>
</dbReference>
<dbReference type="PROSITE" id="PS51202">
    <property type="entry name" value="RCK_C"/>
    <property type="match status" value="2"/>
</dbReference>
<evidence type="ECO:0000313" key="10">
    <source>
        <dbReference type="Proteomes" id="UP000003303"/>
    </source>
</evidence>
<dbReference type="InterPro" id="IPR006036">
    <property type="entry name" value="K_uptake_TrkA"/>
</dbReference>
<dbReference type="PRINTS" id="PR00335">
    <property type="entry name" value="KUPTAKETRKA"/>
</dbReference>
<dbReference type="InterPro" id="IPR050721">
    <property type="entry name" value="Trk_Ktr_HKT_K-transport"/>
</dbReference>
<dbReference type="NCBIfam" id="NF007039">
    <property type="entry name" value="PRK09496.3-2"/>
    <property type="match status" value="1"/>
</dbReference>
<evidence type="ECO:0000256" key="6">
    <source>
        <dbReference type="ARBA" id="ARBA00023065"/>
    </source>
</evidence>
<dbReference type="SUPFAM" id="SSF116726">
    <property type="entry name" value="TrkA C-terminal domain-like"/>
    <property type="match status" value="2"/>
</dbReference>
<dbReference type="InterPro" id="IPR036291">
    <property type="entry name" value="NAD(P)-bd_dom_sf"/>
</dbReference>
<dbReference type="STRING" id="596327.PORUE0001_1577"/>
<evidence type="ECO:0000256" key="5">
    <source>
        <dbReference type="ARBA" id="ARBA00023027"/>
    </source>
</evidence>
<dbReference type="NCBIfam" id="NF007038">
    <property type="entry name" value="PRK09496.2-6"/>
    <property type="match status" value="1"/>
</dbReference>
<dbReference type="Pfam" id="PF02080">
    <property type="entry name" value="TrkA_C"/>
    <property type="match status" value="2"/>
</dbReference>
<comment type="caution">
    <text evidence="9">The sequence shown here is derived from an EMBL/GenBank/DDBJ whole genome shotgun (WGS) entry which is preliminary data.</text>
</comment>
<feature type="domain" description="RCK C-terminal" evidence="8">
    <location>
        <begin position="142"/>
        <end position="225"/>
    </location>
</feature>
<keyword evidence="3" id="KW-0633">Potassium transport</keyword>
<evidence type="ECO:0000256" key="1">
    <source>
        <dbReference type="ARBA" id="ARBA00017378"/>
    </source>
</evidence>
<dbReference type="AlphaFoldDB" id="C2MDP3"/>
<keyword evidence="6" id="KW-0406">Ion transport</keyword>
<dbReference type="OrthoDB" id="9775180at2"/>
<feature type="domain" description="RCK C-terminal" evidence="8">
    <location>
        <begin position="367"/>
        <end position="447"/>
    </location>
</feature>
<accession>C2MDP3</accession>